<keyword evidence="2" id="KW-1015">Disulfide bond</keyword>
<keyword evidence="1" id="KW-0732">Signal</keyword>
<dbReference type="AlphaFoldDB" id="A0A8J4S1Q2"/>
<dbReference type="Proteomes" id="UP000737018">
    <property type="component" value="Unassembled WGS sequence"/>
</dbReference>
<keyword evidence="8" id="KW-1185">Reference proteome</keyword>
<evidence type="ECO:0000256" key="2">
    <source>
        <dbReference type="ARBA" id="ARBA00023157"/>
    </source>
</evidence>
<dbReference type="EMBL" id="JRKL02000176">
    <property type="protein sequence ID" value="KAF3974183.1"/>
    <property type="molecule type" value="Genomic_DNA"/>
</dbReference>
<organism evidence="7 8">
    <name type="scientific">Castanea mollissima</name>
    <name type="common">Chinese chestnut</name>
    <dbReference type="NCBI Taxonomy" id="60419"/>
    <lineage>
        <taxon>Eukaryota</taxon>
        <taxon>Viridiplantae</taxon>
        <taxon>Streptophyta</taxon>
        <taxon>Embryophyta</taxon>
        <taxon>Tracheophyta</taxon>
        <taxon>Spermatophyta</taxon>
        <taxon>Magnoliopsida</taxon>
        <taxon>eudicotyledons</taxon>
        <taxon>Gunneridae</taxon>
        <taxon>Pentapetalae</taxon>
        <taxon>rosids</taxon>
        <taxon>fabids</taxon>
        <taxon>Fagales</taxon>
        <taxon>Fagaceae</taxon>
        <taxon>Castanea</taxon>
    </lineage>
</organism>
<evidence type="ECO:0000259" key="6">
    <source>
        <dbReference type="PROSITE" id="PS50948"/>
    </source>
</evidence>
<dbReference type="Gene3D" id="2.90.10.10">
    <property type="entry name" value="Bulb-type lectin domain"/>
    <property type="match status" value="1"/>
</dbReference>
<dbReference type="Pfam" id="PF01453">
    <property type="entry name" value="B_lectin"/>
    <property type="match status" value="1"/>
</dbReference>
<dbReference type="OrthoDB" id="740822at2759"/>
<sequence length="493" mass="55515">MPTFFSQHLINSHREILMNRVNPPAKRSKISTQKLRLQFTPMKLYSFNFLILLLTHGYCKSDIHIGYQVTLAVPVVYSMGFIGRALLMETNQMEPNFKAALSVEAVNGKYSCSLEVFLGDVKVWNSAHYSRFYTWDECVLELTNDGDLRLKGPKDRVGWRTGTSGQGVERLQILSTGNLVLVDNMDRIKWQSFNFPTDVMLWGQRLNVATRLTSFPSNSSSFYTLEIQHNRIALYLHSGEWNYSYWEFKPSMNRNITFIKLGSKGLYLFSDRYKKIAQITSQDNQLLRFLALGNATGNLGLYFYSSEERKFEASYQALNTTCDLPLACKPYGICTFSNACSCIGLLTSARSPNCSEAISEGFCNISQVEMIELGGVSSVLQGAPKKVNVSKEDCENLCLDDCTCAAALYYLQECYLYGLVVGAKQVTRGTGMTYMVKVPKGTHGSHGKSNVKKWVLVMVGVVDGLIIVLILGGFGYYFVQKRRKNLLNTDRNS</sequence>
<dbReference type="PANTHER" id="PTHR47976:SF120">
    <property type="entry name" value="G-TYPE LECTIN S-RECEPTOR-LIKE SERINE_THREONINE-PROTEIN KINASE SD2-5"/>
    <property type="match status" value="1"/>
</dbReference>
<evidence type="ECO:0000313" key="8">
    <source>
        <dbReference type="Proteomes" id="UP000737018"/>
    </source>
</evidence>
<gene>
    <name evidence="7" type="ORF">CMV_002452</name>
</gene>
<proteinExistence type="predicted"/>
<comment type="caution">
    <text evidence="7">The sequence shown here is derived from an EMBL/GenBank/DDBJ whole genome shotgun (WGS) entry which is preliminary data.</text>
</comment>
<feature type="domain" description="Bulb-type lectin" evidence="5">
    <location>
        <begin position="77"/>
        <end position="194"/>
    </location>
</feature>
<dbReference type="InterPro" id="IPR051343">
    <property type="entry name" value="G-type_lectin_kinases/EP1-like"/>
</dbReference>
<dbReference type="PIRSF" id="PIRSF002686">
    <property type="entry name" value="SLG"/>
    <property type="match status" value="1"/>
</dbReference>
<accession>A0A8J4S1Q2</accession>
<dbReference type="SMART" id="SM00473">
    <property type="entry name" value="PAN_AP"/>
    <property type="match status" value="1"/>
</dbReference>
<dbReference type="InterPro" id="IPR035446">
    <property type="entry name" value="SLSG/EP1"/>
</dbReference>
<evidence type="ECO:0000256" key="1">
    <source>
        <dbReference type="ARBA" id="ARBA00022729"/>
    </source>
</evidence>
<dbReference type="PANTHER" id="PTHR47976">
    <property type="entry name" value="G-TYPE LECTIN S-RECEPTOR-LIKE SERINE/THREONINE-PROTEIN KINASE SD2-5"/>
    <property type="match status" value="1"/>
</dbReference>
<evidence type="ECO:0000256" key="4">
    <source>
        <dbReference type="SAM" id="Phobius"/>
    </source>
</evidence>
<dbReference type="PROSITE" id="PS50948">
    <property type="entry name" value="PAN"/>
    <property type="match status" value="1"/>
</dbReference>
<dbReference type="PROSITE" id="PS50927">
    <property type="entry name" value="BULB_LECTIN"/>
    <property type="match status" value="1"/>
</dbReference>
<feature type="transmembrane region" description="Helical" evidence="4">
    <location>
        <begin position="454"/>
        <end position="479"/>
    </location>
</feature>
<name>A0A8J4S1Q2_9ROSI</name>
<evidence type="ECO:0008006" key="9">
    <source>
        <dbReference type="Google" id="ProtNLM"/>
    </source>
</evidence>
<evidence type="ECO:0000256" key="3">
    <source>
        <dbReference type="ARBA" id="ARBA00023180"/>
    </source>
</evidence>
<dbReference type="InterPro" id="IPR001480">
    <property type="entry name" value="Bulb-type_lectin_dom"/>
</dbReference>
<feature type="domain" description="Apple" evidence="6">
    <location>
        <begin position="354"/>
        <end position="439"/>
    </location>
</feature>
<protein>
    <recommendedName>
        <fullName evidence="9">Bulb-type lectin domain-containing protein</fullName>
    </recommendedName>
</protein>
<dbReference type="SMART" id="SM00108">
    <property type="entry name" value="B_lectin"/>
    <property type="match status" value="1"/>
</dbReference>
<evidence type="ECO:0000259" key="5">
    <source>
        <dbReference type="PROSITE" id="PS50927"/>
    </source>
</evidence>
<keyword evidence="4" id="KW-0812">Transmembrane</keyword>
<keyword evidence="3" id="KW-0325">Glycoprotein</keyword>
<keyword evidence="4" id="KW-1133">Transmembrane helix</keyword>
<dbReference type="InterPro" id="IPR003609">
    <property type="entry name" value="Pan_app"/>
</dbReference>
<keyword evidence="4" id="KW-0472">Membrane</keyword>
<dbReference type="SUPFAM" id="SSF51110">
    <property type="entry name" value="alpha-D-mannose-specific plant lectins"/>
    <property type="match status" value="1"/>
</dbReference>
<reference evidence="7" key="1">
    <citation type="submission" date="2020-03" db="EMBL/GenBank/DDBJ databases">
        <title>Castanea mollissima Vanexum genome sequencing.</title>
        <authorList>
            <person name="Staton M."/>
        </authorList>
    </citation>
    <scope>NUCLEOTIDE SEQUENCE</scope>
    <source>
        <tissue evidence="7">Leaf</tissue>
    </source>
</reference>
<evidence type="ECO:0000313" key="7">
    <source>
        <dbReference type="EMBL" id="KAF3974183.1"/>
    </source>
</evidence>
<dbReference type="InterPro" id="IPR036426">
    <property type="entry name" value="Bulb-type_lectin_dom_sf"/>
</dbReference>